<feature type="domain" description="Amidase" evidence="1">
    <location>
        <begin position="162"/>
        <end position="510"/>
    </location>
</feature>
<proteinExistence type="predicted"/>
<evidence type="ECO:0000313" key="2">
    <source>
        <dbReference type="EMBL" id="GGO15318.1"/>
    </source>
</evidence>
<evidence type="ECO:0000259" key="1">
    <source>
        <dbReference type="Pfam" id="PF01425"/>
    </source>
</evidence>
<dbReference type="EMBL" id="BMOV01000009">
    <property type="protein sequence ID" value="GGO15318.1"/>
    <property type="molecule type" value="Genomic_DNA"/>
</dbReference>
<dbReference type="RefSeq" id="WP_150006196.1">
    <property type="nucleotide sequence ID" value="NZ_BMOV01000009.1"/>
</dbReference>
<dbReference type="SUPFAM" id="SSF75304">
    <property type="entry name" value="Amidase signature (AS) enzymes"/>
    <property type="match status" value="1"/>
</dbReference>
<name>A0ABQ2LFI4_9PROT</name>
<sequence length="599" mass="64910">MTKPTISSISQQVSSSGQTRRAVLFGGAAMGLAGATASLAQQSGPANPDAKAAKMNEGIVSQCERMMDLAYTDEERAQIIATMDDQLENIRAVRDIHFENSDAPATVFNPRLPGISYPEQGFGVTNAITRDKAIPNSAEEIAFAPVTDLAHWIKTGQISSTDLTQIYLDRIQRYRPMLENFITVTADLALAQAKRADEETANGTWRGPLHGIPYGLKDIIDTKDIPTTWGATPFSERVAKHDASIVKMLEKAGAVLLGKTTNGALAYGDIWFDGVTRNPWNPREGSSGSSAGSASATAAGLCAFSIGTETLGSIVSPSARCGTTGLRPSFGRVPRTGAMALCWSLDKLGPICRSVADTALVLDAINGHDAGDPGNVLHGFEWDAQTPVEGMRLGYDPKWFEAGNAIDREVLEAARSLPITLVEMSLPDWPYGTLLPQLEAEAAAAFQELTLSNRDDELVWQEENAWPNSWRRAHFFSAVDLVQVDRFRRRVMHMMHQNFAGLDAILSPNFAGGLLVITNYTGHPCLTLRAGFADTLTRTAYGQPKPEQPESVSVPHNVTLWGPLFEERKLLTLGAALEKKLAVAAKRPPLETWRATLDL</sequence>
<dbReference type="PANTHER" id="PTHR11895:SF73">
    <property type="entry name" value="AMIDASE FAMILY PROTEIN"/>
    <property type="match status" value="1"/>
</dbReference>
<dbReference type="InterPro" id="IPR036928">
    <property type="entry name" value="AS_sf"/>
</dbReference>
<dbReference type="Gene3D" id="3.90.1300.10">
    <property type="entry name" value="Amidase signature (AS) domain"/>
    <property type="match status" value="1"/>
</dbReference>
<dbReference type="Pfam" id="PF01425">
    <property type="entry name" value="Amidase"/>
    <property type="match status" value="1"/>
</dbReference>
<keyword evidence="3" id="KW-1185">Reference proteome</keyword>
<protein>
    <submittedName>
        <fullName evidence="2">Amidase</fullName>
    </submittedName>
</protein>
<dbReference type="InterPro" id="IPR023631">
    <property type="entry name" value="Amidase_dom"/>
</dbReference>
<dbReference type="InterPro" id="IPR006311">
    <property type="entry name" value="TAT_signal"/>
</dbReference>
<dbReference type="PROSITE" id="PS51318">
    <property type="entry name" value="TAT"/>
    <property type="match status" value="1"/>
</dbReference>
<dbReference type="PANTHER" id="PTHR11895">
    <property type="entry name" value="TRANSAMIDASE"/>
    <property type="match status" value="1"/>
</dbReference>
<organism evidence="2 3">
    <name type="scientific">Iodidimonas muriae</name>
    <dbReference type="NCBI Taxonomy" id="261467"/>
    <lineage>
        <taxon>Bacteria</taxon>
        <taxon>Pseudomonadati</taxon>
        <taxon>Pseudomonadota</taxon>
        <taxon>Alphaproteobacteria</taxon>
        <taxon>Iodidimonadales</taxon>
        <taxon>Iodidimonadaceae</taxon>
        <taxon>Iodidimonas</taxon>
    </lineage>
</organism>
<accession>A0ABQ2LFI4</accession>
<gene>
    <name evidence="2" type="ORF">GCM10007972_23320</name>
</gene>
<evidence type="ECO:0000313" key="3">
    <source>
        <dbReference type="Proteomes" id="UP000602381"/>
    </source>
</evidence>
<dbReference type="Proteomes" id="UP000602381">
    <property type="component" value="Unassembled WGS sequence"/>
</dbReference>
<dbReference type="InterPro" id="IPR000120">
    <property type="entry name" value="Amidase"/>
</dbReference>
<reference evidence="3" key="1">
    <citation type="journal article" date="2019" name="Int. J. Syst. Evol. Microbiol.">
        <title>The Global Catalogue of Microorganisms (GCM) 10K type strain sequencing project: providing services to taxonomists for standard genome sequencing and annotation.</title>
        <authorList>
            <consortium name="The Broad Institute Genomics Platform"/>
            <consortium name="The Broad Institute Genome Sequencing Center for Infectious Disease"/>
            <person name="Wu L."/>
            <person name="Ma J."/>
        </authorList>
    </citation>
    <scope>NUCLEOTIDE SEQUENCE [LARGE SCALE GENOMIC DNA]</scope>
    <source>
        <strain evidence="3">JCM 17843</strain>
    </source>
</reference>
<comment type="caution">
    <text evidence="2">The sequence shown here is derived from an EMBL/GenBank/DDBJ whole genome shotgun (WGS) entry which is preliminary data.</text>
</comment>